<evidence type="ECO:0000256" key="5">
    <source>
        <dbReference type="ARBA" id="ARBA00022801"/>
    </source>
</evidence>
<keyword evidence="7" id="KW-1133">Transmembrane helix</keyword>
<comment type="similarity">
    <text evidence="3 7">Belongs to the peptidase S26 family.</text>
</comment>
<proteinExistence type="inferred from homology"/>
<dbReference type="GO" id="GO:0006465">
    <property type="term" value="P:signal peptide processing"/>
    <property type="evidence" value="ECO:0007669"/>
    <property type="project" value="InterPro"/>
</dbReference>
<name>W7UEX8_RUMFL</name>
<dbReference type="PROSITE" id="PS00761">
    <property type="entry name" value="SPASE_I_3"/>
    <property type="match status" value="1"/>
</dbReference>
<comment type="caution">
    <text evidence="10">The sequence shown here is derived from an EMBL/GenBank/DDBJ whole genome shotgun (WGS) entry which is preliminary data.</text>
</comment>
<dbReference type="AlphaFoldDB" id="W7UEX8"/>
<comment type="catalytic activity">
    <reaction evidence="1 7">
        <text>Cleavage of hydrophobic, N-terminal signal or leader sequences from secreted and periplasmic proteins.</text>
        <dbReference type="EC" id="3.4.21.89"/>
    </reaction>
</comment>
<evidence type="ECO:0000256" key="3">
    <source>
        <dbReference type="ARBA" id="ARBA00009370"/>
    </source>
</evidence>
<feature type="domain" description="Peptidase S26" evidence="9">
    <location>
        <begin position="66"/>
        <end position="241"/>
    </location>
</feature>
<evidence type="ECO:0000256" key="1">
    <source>
        <dbReference type="ARBA" id="ARBA00000677"/>
    </source>
</evidence>
<evidence type="ECO:0000259" key="9">
    <source>
        <dbReference type="Pfam" id="PF10502"/>
    </source>
</evidence>
<evidence type="ECO:0000313" key="10">
    <source>
        <dbReference type="EMBL" id="EWM53721.1"/>
    </source>
</evidence>
<dbReference type="InterPro" id="IPR036286">
    <property type="entry name" value="LexA/Signal_pep-like_sf"/>
</dbReference>
<dbReference type="InterPro" id="IPR019758">
    <property type="entry name" value="Pept_S26A_signal_pept_1_CS"/>
</dbReference>
<dbReference type="PRINTS" id="PR00727">
    <property type="entry name" value="LEADERPTASE"/>
</dbReference>
<dbReference type="RefSeq" id="WP_037299145.1">
    <property type="nucleotide sequence ID" value="NZ_ATAX01000024.1"/>
</dbReference>
<organism evidence="10 11">
    <name type="scientific">Ruminococcus flavefaciens 007c</name>
    <dbReference type="NCBI Taxonomy" id="1341157"/>
    <lineage>
        <taxon>Bacteria</taxon>
        <taxon>Bacillati</taxon>
        <taxon>Bacillota</taxon>
        <taxon>Clostridia</taxon>
        <taxon>Eubacteriales</taxon>
        <taxon>Oscillospiraceae</taxon>
        <taxon>Ruminococcus</taxon>
    </lineage>
</organism>
<dbReference type="GO" id="GO:0004252">
    <property type="term" value="F:serine-type endopeptidase activity"/>
    <property type="evidence" value="ECO:0007669"/>
    <property type="project" value="InterPro"/>
</dbReference>
<keyword evidence="5 7" id="KW-0378">Hydrolase</keyword>
<dbReference type="EC" id="3.4.21.89" evidence="4 7"/>
<dbReference type="PANTHER" id="PTHR43390">
    <property type="entry name" value="SIGNAL PEPTIDASE I"/>
    <property type="match status" value="1"/>
</dbReference>
<feature type="active site" evidence="6">
    <location>
        <position position="96"/>
    </location>
</feature>
<reference evidence="10 11" key="1">
    <citation type="journal article" date="2014" name="PLoS ONE">
        <title>Rumen cellulosomics: divergent fiber-degrading strategies revealed by comparative genome-wide analysis of six ruminococcal strains.</title>
        <authorList>
            <person name="Dassa B."/>
            <person name="Borovok I."/>
            <person name="Ruimy-Israeli V."/>
            <person name="Lamed R."/>
            <person name="Flint H.J."/>
            <person name="Duncan S.H."/>
            <person name="Henrissat B."/>
            <person name="Coutinho P."/>
            <person name="Morrison M."/>
            <person name="Mosoni P."/>
            <person name="Yeoman C.J."/>
            <person name="White B.A."/>
            <person name="Bayer E.A."/>
        </authorList>
    </citation>
    <scope>NUCLEOTIDE SEQUENCE [LARGE SCALE GENOMIC DNA]</scope>
    <source>
        <strain evidence="10 11">007c</strain>
    </source>
</reference>
<dbReference type="PATRIC" id="fig|1341157.4.peg.1747"/>
<comment type="subcellular location">
    <subcellularLocation>
        <location evidence="2">Cell membrane</location>
        <topology evidence="2">Single-pass type II membrane protein</topology>
    </subcellularLocation>
    <subcellularLocation>
        <location evidence="7">Membrane</location>
        <topology evidence="7">Single-pass type II membrane protein</topology>
    </subcellularLocation>
</comment>
<evidence type="ECO:0000256" key="8">
    <source>
        <dbReference type="SAM" id="MobiDB-lite"/>
    </source>
</evidence>
<dbReference type="eggNOG" id="COG0681">
    <property type="taxonomic scope" value="Bacteria"/>
</dbReference>
<dbReference type="EMBL" id="ATAX01000024">
    <property type="protein sequence ID" value="EWM53721.1"/>
    <property type="molecule type" value="Genomic_DNA"/>
</dbReference>
<feature type="compositionally biased region" description="Acidic residues" evidence="8">
    <location>
        <begin position="12"/>
        <end position="53"/>
    </location>
</feature>
<dbReference type="GO" id="GO:0005886">
    <property type="term" value="C:plasma membrane"/>
    <property type="evidence" value="ECO:0007669"/>
    <property type="project" value="UniProtKB-SubCell"/>
</dbReference>
<dbReference type="PANTHER" id="PTHR43390:SF1">
    <property type="entry name" value="CHLOROPLAST PROCESSING PEPTIDASE"/>
    <property type="match status" value="1"/>
</dbReference>
<dbReference type="Proteomes" id="UP000019365">
    <property type="component" value="Unassembled WGS sequence"/>
</dbReference>
<dbReference type="PROSITE" id="PS00760">
    <property type="entry name" value="SPASE_I_2"/>
    <property type="match status" value="1"/>
</dbReference>
<dbReference type="Gene3D" id="2.10.109.10">
    <property type="entry name" value="Umud Fragment, subunit A"/>
    <property type="match status" value="1"/>
</dbReference>
<feature type="region of interest" description="Disordered" evidence="8">
    <location>
        <begin position="1"/>
        <end position="56"/>
    </location>
</feature>
<dbReference type="NCBIfam" id="TIGR02227">
    <property type="entry name" value="sigpep_I_bact"/>
    <property type="match status" value="1"/>
</dbReference>
<dbReference type="CDD" id="cd06530">
    <property type="entry name" value="S26_SPase_I"/>
    <property type="match status" value="1"/>
</dbReference>
<feature type="transmembrane region" description="Helical" evidence="7">
    <location>
        <begin position="65"/>
        <end position="87"/>
    </location>
</feature>
<feature type="active site" evidence="6">
    <location>
        <position position="154"/>
    </location>
</feature>
<gene>
    <name evidence="10" type="ORF">RF007C_06575</name>
</gene>
<evidence type="ECO:0000256" key="6">
    <source>
        <dbReference type="PIRSR" id="PIRSR600223-1"/>
    </source>
</evidence>
<evidence type="ECO:0000313" key="11">
    <source>
        <dbReference type="Proteomes" id="UP000019365"/>
    </source>
</evidence>
<sequence length="252" mass="28158">MADITKDKTENNEIEEIADAVEETVEETAETAEEIAESLDDDDEETVKEQDEEAEKKESKIVDDILEIIESTLLAVFVIVMIFTYLLHPVNVVGGSMNDTLVNGNRIFMTTVYTGPHYGDIIVINNDMAYLLDQSGNVIDKDITGSDLKECIIKRVIAEPGQTLDIDAEKEQVIVDGKVLDEPYIKETVNSTGGAFNFPITVPEGYYFVMGDNRRGSADSRFPEVGLIKKEQIYGKAVLRYSPIKDFKILLF</sequence>
<dbReference type="InterPro" id="IPR019533">
    <property type="entry name" value="Peptidase_S26"/>
</dbReference>
<keyword evidence="7" id="KW-0472">Membrane</keyword>
<keyword evidence="7" id="KW-0812">Transmembrane</keyword>
<dbReference type="SUPFAM" id="SSF51306">
    <property type="entry name" value="LexA/Signal peptidase"/>
    <property type="match status" value="1"/>
</dbReference>
<dbReference type="Pfam" id="PF10502">
    <property type="entry name" value="Peptidase_S26"/>
    <property type="match status" value="1"/>
</dbReference>
<accession>W7UEX8</accession>
<dbReference type="InterPro" id="IPR000223">
    <property type="entry name" value="Pept_S26A_signal_pept_1"/>
</dbReference>
<dbReference type="GO" id="GO:0009003">
    <property type="term" value="F:signal peptidase activity"/>
    <property type="evidence" value="ECO:0007669"/>
    <property type="project" value="UniProtKB-EC"/>
</dbReference>
<dbReference type="OrthoDB" id="9802919at2"/>
<feature type="compositionally biased region" description="Basic and acidic residues" evidence="8">
    <location>
        <begin position="1"/>
        <end position="11"/>
    </location>
</feature>
<evidence type="ECO:0000256" key="4">
    <source>
        <dbReference type="ARBA" id="ARBA00013208"/>
    </source>
</evidence>
<protein>
    <recommendedName>
        <fullName evidence="4 7">Signal peptidase I</fullName>
        <ecNumber evidence="4 7">3.4.21.89</ecNumber>
    </recommendedName>
</protein>
<keyword evidence="11" id="KW-1185">Reference proteome</keyword>
<keyword evidence="7" id="KW-0645">Protease</keyword>
<dbReference type="InterPro" id="IPR019757">
    <property type="entry name" value="Pept_S26A_signal_pept_1_Lys-AS"/>
</dbReference>
<evidence type="ECO:0000256" key="7">
    <source>
        <dbReference type="RuleBase" id="RU362042"/>
    </source>
</evidence>
<evidence type="ECO:0000256" key="2">
    <source>
        <dbReference type="ARBA" id="ARBA00004401"/>
    </source>
</evidence>